<dbReference type="GO" id="GO:0007526">
    <property type="term" value="P:larval somatic muscle development"/>
    <property type="evidence" value="ECO:0007669"/>
    <property type="project" value="UniProtKB-ARBA"/>
</dbReference>
<dbReference type="PROSITE" id="PS50097">
    <property type="entry name" value="BTB"/>
    <property type="match status" value="1"/>
</dbReference>
<organism evidence="10 11">
    <name type="scientific">Ceutorhynchus assimilis</name>
    <name type="common">cabbage seed weevil</name>
    <dbReference type="NCBI Taxonomy" id="467358"/>
    <lineage>
        <taxon>Eukaryota</taxon>
        <taxon>Metazoa</taxon>
        <taxon>Ecdysozoa</taxon>
        <taxon>Arthropoda</taxon>
        <taxon>Hexapoda</taxon>
        <taxon>Insecta</taxon>
        <taxon>Pterygota</taxon>
        <taxon>Neoptera</taxon>
        <taxon>Endopterygota</taxon>
        <taxon>Coleoptera</taxon>
        <taxon>Polyphaga</taxon>
        <taxon>Cucujiformia</taxon>
        <taxon>Curculionidae</taxon>
        <taxon>Ceutorhynchinae</taxon>
        <taxon>Ceutorhynchus</taxon>
    </lineage>
</organism>
<dbReference type="GO" id="GO:0005634">
    <property type="term" value="C:nucleus"/>
    <property type="evidence" value="ECO:0007669"/>
    <property type="project" value="UniProtKB-SubCell"/>
</dbReference>
<dbReference type="EMBL" id="OU892280">
    <property type="protein sequence ID" value="CAG9767461.1"/>
    <property type="molecule type" value="Genomic_DNA"/>
</dbReference>
<dbReference type="GO" id="GO:0016199">
    <property type="term" value="P:axon midline choice point recognition"/>
    <property type="evidence" value="ECO:0007669"/>
    <property type="project" value="UniProtKB-ARBA"/>
</dbReference>
<feature type="domain" description="BTB" evidence="9">
    <location>
        <begin position="30"/>
        <end position="95"/>
    </location>
</feature>
<evidence type="ECO:0000256" key="3">
    <source>
        <dbReference type="ARBA" id="ARBA00022782"/>
    </source>
</evidence>
<dbReference type="Gene3D" id="3.30.710.10">
    <property type="entry name" value="Potassium Channel Kv1.1, Chain A"/>
    <property type="match status" value="1"/>
</dbReference>
<dbReference type="OrthoDB" id="10261408at2759"/>
<name>A0A9N9QQ14_9CUCU</name>
<keyword evidence="7" id="KW-0539">Nucleus</keyword>
<evidence type="ECO:0000256" key="8">
    <source>
        <dbReference type="ARBA" id="ARBA00037382"/>
    </source>
</evidence>
<dbReference type="GO" id="GO:0007464">
    <property type="term" value="P:R3/R4 cell fate commitment"/>
    <property type="evidence" value="ECO:0007669"/>
    <property type="project" value="UniProtKB-ARBA"/>
</dbReference>
<evidence type="ECO:0000313" key="10">
    <source>
        <dbReference type="EMBL" id="CAG9767461.1"/>
    </source>
</evidence>
<dbReference type="InterPro" id="IPR011333">
    <property type="entry name" value="SKP1/BTB/POZ_sf"/>
</dbReference>
<evidence type="ECO:0000256" key="2">
    <source>
        <dbReference type="ARBA" id="ARBA00022473"/>
    </source>
</evidence>
<evidence type="ECO:0000256" key="7">
    <source>
        <dbReference type="ARBA" id="ARBA00023242"/>
    </source>
</evidence>
<dbReference type="GO" id="GO:0048813">
    <property type="term" value="P:dendrite morphogenesis"/>
    <property type="evidence" value="ECO:0007669"/>
    <property type="project" value="UniProtKB-ARBA"/>
</dbReference>
<dbReference type="InterPro" id="IPR051095">
    <property type="entry name" value="Dros_DevTransReg"/>
</dbReference>
<dbReference type="SMART" id="SM00225">
    <property type="entry name" value="BTB"/>
    <property type="match status" value="1"/>
</dbReference>
<keyword evidence="2" id="KW-0217">Developmental protein</keyword>
<keyword evidence="4" id="KW-0524">Neurogenesis</keyword>
<evidence type="ECO:0000256" key="4">
    <source>
        <dbReference type="ARBA" id="ARBA00022902"/>
    </source>
</evidence>
<evidence type="ECO:0000259" key="9">
    <source>
        <dbReference type="PROSITE" id="PS50097"/>
    </source>
</evidence>
<dbReference type="Pfam" id="PF00651">
    <property type="entry name" value="BTB"/>
    <property type="match status" value="1"/>
</dbReference>
<dbReference type="GO" id="GO:0045467">
    <property type="term" value="P:R7 cell development"/>
    <property type="evidence" value="ECO:0007669"/>
    <property type="project" value="UniProtKB-ARBA"/>
</dbReference>
<dbReference type="PANTHER" id="PTHR23110:SF111">
    <property type="entry name" value="LONGITUDINALS LACKING PROTEIN, ISOFORMS F_I_K_T"/>
    <property type="match status" value="1"/>
</dbReference>
<dbReference type="SUPFAM" id="SSF54695">
    <property type="entry name" value="POZ domain"/>
    <property type="match status" value="1"/>
</dbReference>
<reference evidence="10" key="1">
    <citation type="submission" date="2022-01" db="EMBL/GenBank/DDBJ databases">
        <authorList>
            <person name="King R."/>
        </authorList>
    </citation>
    <scope>NUCLEOTIDE SEQUENCE</scope>
</reference>
<dbReference type="GO" id="GO:0008406">
    <property type="term" value="P:gonad development"/>
    <property type="evidence" value="ECO:0007669"/>
    <property type="project" value="UniProtKB-ARBA"/>
</dbReference>
<dbReference type="CDD" id="cd18315">
    <property type="entry name" value="BTB_POZ_BAB-like"/>
    <property type="match status" value="1"/>
</dbReference>
<keyword evidence="11" id="KW-1185">Reference proteome</keyword>
<dbReference type="Proteomes" id="UP001152799">
    <property type="component" value="Chromosome 4"/>
</dbReference>
<dbReference type="PANTHER" id="PTHR23110">
    <property type="entry name" value="BTB DOMAIN TRANSCRIPTION FACTOR"/>
    <property type="match status" value="1"/>
</dbReference>
<gene>
    <name evidence="10" type="ORF">CEUTPL_LOCUS8027</name>
</gene>
<evidence type="ECO:0000256" key="1">
    <source>
        <dbReference type="ARBA" id="ARBA00004123"/>
    </source>
</evidence>
<sequence>MEENFHVTWDHHQPKVLSLCNNLLQNGKLVDVTLAAEGKRLKAHRLVLSACSPYFELLLTEEYDKHPILILRDAKFQELEAIVEFMYKGEVDVPQNQMAEFLKLGKSLQIKGLEKFTAYHQQLTNNKRSGPDDEECSVTMSLELQKKQRVQCNNDASNSVTKETDMPNIIETEPKMSVNIRKETEMPNIIDTEPKILTQTQKDNQISKLIIDRNKQMILSKQENERALAAYLEKKANLGKLIRNNKPRDEVYLTPKQVIDPQKNSKNIKIFIGNKAYTKKMTNHQIFT</sequence>
<keyword evidence="6" id="KW-0804">Transcription</keyword>
<protein>
    <recommendedName>
        <fullName evidence="9">BTB domain-containing protein</fullName>
    </recommendedName>
</protein>
<dbReference type="GO" id="GO:0045476">
    <property type="term" value="P:nurse cell apoptotic process"/>
    <property type="evidence" value="ECO:0007669"/>
    <property type="project" value="UniProtKB-ARBA"/>
</dbReference>
<dbReference type="GO" id="GO:0035167">
    <property type="term" value="P:larval lymph gland hemopoiesis"/>
    <property type="evidence" value="ECO:0007669"/>
    <property type="project" value="UniProtKB-ARBA"/>
</dbReference>
<accession>A0A9N9QQ14</accession>
<evidence type="ECO:0000313" key="11">
    <source>
        <dbReference type="Proteomes" id="UP001152799"/>
    </source>
</evidence>
<dbReference type="InterPro" id="IPR000210">
    <property type="entry name" value="BTB/POZ_dom"/>
</dbReference>
<evidence type="ECO:0000256" key="6">
    <source>
        <dbReference type="ARBA" id="ARBA00023163"/>
    </source>
</evidence>
<comment type="function">
    <text evidence="8">Putative transcription factor required for axon growth and guidance in the central and peripheral nervous systems. Repels CNS axons away from the midline by promoting the expression of the midline repellent sli and its receptor robo.</text>
</comment>
<dbReference type="AlphaFoldDB" id="A0A9N9QQ14"/>
<proteinExistence type="predicted"/>
<keyword evidence="3" id="KW-0221">Differentiation</keyword>
<evidence type="ECO:0000256" key="5">
    <source>
        <dbReference type="ARBA" id="ARBA00023015"/>
    </source>
</evidence>
<dbReference type="GO" id="GO:0006357">
    <property type="term" value="P:regulation of transcription by RNA polymerase II"/>
    <property type="evidence" value="ECO:0007669"/>
    <property type="project" value="TreeGrafter"/>
</dbReference>
<keyword evidence="5" id="KW-0805">Transcription regulation</keyword>
<comment type="subcellular location">
    <subcellularLocation>
        <location evidence="1">Nucleus</location>
    </subcellularLocation>
</comment>